<organism evidence="1">
    <name type="scientific">Anguilla anguilla</name>
    <name type="common">European freshwater eel</name>
    <name type="synonym">Muraena anguilla</name>
    <dbReference type="NCBI Taxonomy" id="7936"/>
    <lineage>
        <taxon>Eukaryota</taxon>
        <taxon>Metazoa</taxon>
        <taxon>Chordata</taxon>
        <taxon>Craniata</taxon>
        <taxon>Vertebrata</taxon>
        <taxon>Euteleostomi</taxon>
        <taxon>Actinopterygii</taxon>
        <taxon>Neopterygii</taxon>
        <taxon>Teleostei</taxon>
        <taxon>Anguilliformes</taxon>
        <taxon>Anguillidae</taxon>
        <taxon>Anguilla</taxon>
    </lineage>
</organism>
<protein>
    <submittedName>
        <fullName evidence="1">Uncharacterized protein</fullName>
    </submittedName>
</protein>
<dbReference type="AlphaFoldDB" id="A0A0E9QRE6"/>
<proteinExistence type="predicted"/>
<reference evidence="1" key="1">
    <citation type="submission" date="2014-11" db="EMBL/GenBank/DDBJ databases">
        <authorList>
            <person name="Amaro Gonzalez C."/>
        </authorList>
    </citation>
    <scope>NUCLEOTIDE SEQUENCE</scope>
</reference>
<evidence type="ECO:0000313" key="1">
    <source>
        <dbReference type="EMBL" id="JAH18698.1"/>
    </source>
</evidence>
<sequence>MTFVLLGLQGKPIVHANSIVIVRYHNIYFNLQKNIMSLPHL</sequence>
<name>A0A0E9QRE6_ANGAN</name>
<accession>A0A0E9QRE6</accession>
<dbReference type="EMBL" id="GBXM01089879">
    <property type="protein sequence ID" value="JAH18698.1"/>
    <property type="molecule type" value="Transcribed_RNA"/>
</dbReference>
<reference evidence="1" key="2">
    <citation type="journal article" date="2015" name="Fish Shellfish Immunol.">
        <title>Early steps in the European eel (Anguilla anguilla)-Vibrio vulnificus interaction in the gills: Role of the RtxA13 toxin.</title>
        <authorList>
            <person name="Callol A."/>
            <person name="Pajuelo D."/>
            <person name="Ebbesson L."/>
            <person name="Teles M."/>
            <person name="MacKenzie S."/>
            <person name="Amaro C."/>
        </authorList>
    </citation>
    <scope>NUCLEOTIDE SEQUENCE</scope>
</reference>